<dbReference type="Proteomes" id="UP000268372">
    <property type="component" value="Unassembled WGS sequence"/>
</dbReference>
<dbReference type="InterPro" id="IPR010287">
    <property type="entry name" value="DUF892_YciF-like"/>
</dbReference>
<dbReference type="PANTHER" id="PTHR30565:SF9">
    <property type="entry name" value="PROTEIN YCIF"/>
    <property type="match status" value="1"/>
</dbReference>
<dbReference type="SUPFAM" id="SSF47240">
    <property type="entry name" value="Ferritin-like"/>
    <property type="match status" value="1"/>
</dbReference>
<accession>A0A3P1B501</accession>
<dbReference type="InterPro" id="IPR012347">
    <property type="entry name" value="Ferritin-like"/>
</dbReference>
<evidence type="ECO:0000313" key="2">
    <source>
        <dbReference type="Proteomes" id="UP000268372"/>
    </source>
</evidence>
<organism evidence="1 2">
    <name type="scientific">Paenimyroides viscosum</name>
    <dbReference type="NCBI Taxonomy" id="2488729"/>
    <lineage>
        <taxon>Bacteria</taxon>
        <taxon>Pseudomonadati</taxon>
        <taxon>Bacteroidota</taxon>
        <taxon>Flavobacteriia</taxon>
        <taxon>Flavobacteriales</taxon>
        <taxon>Flavobacteriaceae</taxon>
        <taxon>Paenimyroides</taxon>
    </lineage>
</organism>
<evidence type="ECO:0000313" key="1">
    <source>
        <dbReference type="EMBL" id="RRA96227.1"/>
    </source>
</evidence>
<dbReference type="OrthoDB" id="9795056at2"/>
<dbReference type="Pfam" id="PF05974">
    <property type="entry name" value="DUF892"/>
    <property type="match status" value="1"/>
</dbReference>
<proteinExistence type="predicted"/>
<dbReference type="PANTHER" id="PTHR30565">
    <property type="entry name" value="PROTEIN YCIF"/>
    <property type="match status" value="1"/>
</dbReference>
<name>A0A3P1B501_9FLAO</name>
<protein>
    <submittedName>
        <fullName evidence="1">DUF892 family protein</fullName>
    </submittedName>
</protein>
<dbReference type="EMBL" id="RQTJ01000004">
    <property type="protein sequence ID" value="RRA96227.1"/>
    <property type="molecule type" value="Genomic_DNA"/>
</dbReference>
<comment type="caution">
    <text evidence="1">The sequence shown here is derived from an EMBL/GenBank/DDBJ whole genome shotgun (WGS) entry which is preliminary data.</text>
</comment>
<gene>
    <name evidence="1" type="ORF">EG242_03115</name>
</gene>
<reference evidence="1 2" key="1">
    <citation type="submission" date="2018-11" db="EMBL/GenBank/DDBJ databases">
        <title>Flavobacterium sp. nov., YIM 102796 draft genome.</title>
        <authorList>
            <person name="Li G."/>
            <person name="Jiang Y."/>
        </authorList>
    </citation>
    <scope>NUCLEOTIDE SEQUENCE [LARGE SCALE GENOMIC DNA]</scope>
    <source>
        <strain evidence="1 2">YIM 102796</strain>
    </source>
</reference>
<dbReference type="InterPro" id="IPR047114">
    <property type="entry name" value="YciF"/>
</dbReference>
<keyword evidence="2" id="KW-1185">Reference proteome</keyword>
<dbReference type="AlphaFoldDB" id="A0A3P1B501"/>
<sequence>MIKNSYRTAEKIKNDIEEHIIVTERQIERLQKVFKLLGDSDREIKCSAIESLIEENNRILEETQPRAIRDAAIISS</sequence>
<dbReference type="InterPro" id="IPR009078">
    <property type="entry name" value="Ferritin-like_SF"/>
</dbReference>
<dbReference type="Gene3D" id="1.20.1260.10">
    <property type="match status" value="1"/>
</dbReference>